<evidence type="ECO:0000313" key="1">
    <source>
        <dbReference type="EMBL" id="MPN42611.1"/>
    </source>
</evidence>
<protein>
    <submittedName>
        <fullName evidence="1">Uncharacterized protein</fullName>
    </submittedName>
</protein>
<proteinExistence type="predicted"/>
<sequence>MIPDRFDSEVIAAVHQANEARRMDVCHSDKSNFGLGFVLGENLGKDSEAGSGQPYGLDEITACVVVHSICARIASDISNTEHALPSRMTKIAAKGVGSPLFHPGVKVGNRPLTFDICVHPRCVWMPLLSFRTTSRQALPLLPATSVPTFSSHSEPGSA</sequence>
<name>A0A645HU80_9ZZZZ</name>
<organism evidence="1">
    <name type="scientific">bioreactor metagenome</name>
    <dbReference type="NCBI Taxonomy" id="1076179"/>
    <lineage>
        <taxon>unclassified sequences</taxon>
        <taxon>metagenomes</taxon>
        <taxon>ecological metagenomes</taxon>
    </lineage>
</organism>
<dbReference type="AlphaFoldDB" id="A0A645HU80"/>
<gene>
    <name evidence="1" type="ORF">SDC9_190168</name>
</gene>
<comment type="caution">
    <text evidence="1">The sequence shown here is derived from an EMBL/GenBank/DDBJ whole genome shotgun (WGS) entry which is preliminary data.</text>
</comment>
<accession>A0A645HU80</accession>
<reference evidence="1" key="1">
    <citation type="submission" date="2019-08" db="EMBL/GenBank/DDBJ databases">
        <authorList>
            <person name="Kucharzyk K."/>
            <person name="Murdoch R.W."/>
            <person name="Higgins S."/>
            <person name="Loffler F."/>
        </authorList>
    </citation>
    <scope>NUCLEOTIDE SEQUENCE</scope>
</reference>
<dbReference type="EMBL" id="VSSQ01100466">
    <property type="protein sequence ID" value="MPN42611.1"/>
    <property type="molecule type" value="Genomic_DNA"/>
</dbReference>